<feature type="region of interest" description="Disordered" evidence="1">
    <location>
        <begin position="760"/>
        <end position="784"/>
    </location>
</feature>
<keyword evidence="2" id="KW-1133">Transmembrane helix</keyword>
<gene>
    <name evidence="5" type="ORF">F6W70_00190</name>
</gene>
<sequence>MHSQTSTSGAIQRVRERRRESFLARLRLSRARRKPFAVVALLTLVLAGLVVPATTAAAAPGDAAQLYLGPSFEAAVVGSDKDLTAPTECPSNSVLTGVRTENRQNINPTSANAILTRFAVQCSTITVSNAGVVTGTVNPTWINGPVYDQSRGNLQTGTCPANTFVHRITGTTFVGDGVARWPSSVQITCRPMILTAAGQLRVNLAATPTVLTIGENFNTTGGLQTPTPRCGPGTTTGTSDIVVRGYRAQSGGEGIDGFNPSCATIPDDFGDAPASYGSASHELNAATYLGWSADTEAAMQYSANATGDNQVGGAAPNQFINDENGVSTFGPITAGITSSYSVSVLVANKAPGTNATLVGWVDFNRNGVFDANEGVSAPVPAGTADGSSVTLTWPGIISQTVAGPTFARFRIANGTDLTTATPTGAAITGEVEDYALTIAAVNPGISLVKSATPSGPEAFTVGQVIDYSFLVTNTGDVTLTGVAVTETAFDGSGTISPAVCPTTTLAAGASTTCTASYTLTQADIDRGSLSNTATATGTPPGILVPPVSPPSTVTVPAAAAPALTVVKSADTTEITSAGQTIAYSFLVTNTGNVTLTDVSVDETAFTGTGTAPVVTCPAGAASLAPEAAVTCTATYTTTAADYRTDSLDNTATATGTPPSGEPPVSPPSTLEIPVVPAPGITVVKSADATEISSAGQTIGYSFLVTNTGNVTLTDVSVDETAFTGTGTAPVVTCPAGAASLAPGASVTCTATYTTTADDYRTDSLDNTATATGTPPSGEPPVSPPSTLEIPVVPAPALTVVKSADTTEISSAGQTIGYSFLVTNTGNVTLTDVSVDETAFTGTGTAPVVTCPAGAASLAPEAAVTCTASYVVTQADVDAGGVSNTATATGTPPSGEPPVSPPSTLEIPVVPAPGITMVKSASPNTADAYVVGQEITYSFVVTNTGNVTLTDVRVDEGVFTGSGSLSAITCPAGAASLAPGLQVVCTASYVLTQADVDSGSLSNTATATGTPPTGEPPVSPPSTTEVPVDPAPALTVVKSADADGLTSAGQTVEYSFLVTNTGNVTLTDVSVDETAFTGTGTAPVVTCPAGAATMLPGAAVTCTASYVVTQADLDSGGVSNTATATGTPPSGEPPVSPPSTLEIPADPAPGLTVVKSADLDELSAAGQTIEYSFLVTNTGNVTLTDVSVDETAFTGTGTAPVVTCPAGAASLAPGADVTCTASYVVTQADVDSGGVSNTATATGTPPSGEPPVSPPSTTDVPAERAPALTVVKSADTTEITSAGQTIAYSFLVSNTGNVTLTDVSVAETAFTGTGTAPVVTCPAGAASLAPGADVTCTASYVVTQADVDSGGVSNTATATGTPPSGEPPVSPPSTIEVPAEPAPALTVVKSADTTEITSAGQTIGYSFLVTNTGNVTLTDVSVDETAFTGTGTAPVVTCPAGAASLAPGADVTCTASYVVTQADLDSGGVSNTATATGTPPSGEPPVSPPSTTEVPAVPAPGITVVKSADTTEITSAGQTIGYSFLVTNTGNVTLTDVSVDETAFTGTGTAPVVTCPAGAASLAPEAAVTCTASYVVTQADVDAGGVSNTATATGTPPSGEPPVSPPSTLEIPVVPAPGITMVKSASPNTADAYVVGQEITYSFVVTNTGNVTLTDVRVDEGVFTGSGSLSAITCPAGAASLAPGLQVVCTASYVLTQADVDSGSVSNTATATGTPPTGEPPVSPPSTTEVPADPAPGVSIVKSATPETMTTVGQTLTYSFVVTNTGNVTLTDVSVDETAFTGTGTAPVVTCPAGAASILPGQFVTCTAEYQTTQADVDSGLLTNTATATGTPPSGEPPVSPPSTVEVPFDGTNSLGLEKRANPVDVNGNGVIDPGDRIEWTIIVTNTGAQTVADIVVSDPTAGAVSCPQTSLASGAQMTCTVPAHTVTAADVRNGQVRNVATATGTTPGGDPIDPPTSETTTRVFPSPPPTLAVTGGTLSAGLLLGGLMLVVGSALIRRRRLT</sequence>
<dbReference type="Pfam" id="PF20009">
    <property type="entry name" value="GEVED"/>
    <property type="match status" value="1"/>
</dbReference>
<dbReference type="InterPro" id="IPR051172">
    <property type="entry name" value="Chlamydia_OmcB"/>
</dbReference>
<comment type="caution">
    <text evidence="5">The sequence shown here is derived from an EMBL/GenBank/DDBJ whole genome shotgun (WGS) entry which is preliminary data.</text>
</comment>
<feature type="region of interest" description="Disordered" evidence="1">
    <location>
        <begin position="1586"/>
        <end position="1605"/>
    </location>
</feature>
<feature type="region of interest" description="Disordered" evidence="1">
    <location>
        <begin position="1465"/>
        <end position="1495"/>
    </location>
</feature>
<dbReference type="NCBIfam" id="TIGR01451">
    <property type="entry name" value="B_ant_repeat"/>
    <property type="match status" value="5"/>
</dbReference>
<feature type="region of interest" description="Disordered" evidence="1">
    <location>
        <begin position="882"/>
        <end position="901"/>
    </location>
</feature>
<reference evidence="5 6" key="1">
    <citation type="submission" date="2019-09" db="EMBL/GenBank/DDBJ databases">
        <title>Whole genome sequencing of Microbacterium maritypicum.</title>
        <authorList>
            <person name="Lenchi N."/>
        </authorList>
    </citation>
    <scope>NUCLEOTIDE SEQUENCE [LARGE SCALE GENOMIC DNA]</scope>
    <source>
        <strain evidence="5 6">DSM 12512</strain>
    </source>
</reference>
<dbReference type="EMBL" id="WAAQ01000001">
    <property type="protein sequence ID" value="KAB1885923.1"/>
    <property type="molecule type" value="Genomic_DNA"/>
</dbReference>
<keyword evidence="2" id="KW-0812">Transmembrane</keyword>
<evidence type="ECO:0008006" key="7">
    <source>
        <dbReference type="Google" id="ProtNLM"/>
    </source>
</evidence>
<feature type="domain" description="DUF7507" evidence="4">
    <location>
        <begin position="1853"/>
        <end position="1953"/>
    </location>
</feature>
<feature type="domain" description="GEVED" evidence="3">
    <location>
        <begin position="357"/>
        <end position="436"/>
    </location>
</feature>
<feature type="domain" description="DUF7507" evidence="4">
    <location>
        <begin position="1381"/>
        <end position="1485"/>
    </location>
</feature>
<dbReference type="Proteomes" id="UP000436027">
    <property type="component" value="Unassembled WGS sequence"/>
</dbReference>
<feature type="domain" description="DUF7507" evidence="4">
    <location>
        <begin position="911"/>
        <end position="1017"/>
    </location>
</feature>
<feature type="region of interest" description="Disordered" evidence="1">
    <location>
        <begin position="999"/>
        <end position="1026"/>
    </location>
</feature>
<feature type="domain" description="DUF7507" evidence="4">
    <location>
        <begin position="1030"/>
        <end position="1134"/>
    </location>
</feature>
<feature type="domain" description="DUF7507" evidence="4">
    <location>
        <begin position="1147"/>
        <end position="1251"/>
    </location>
</feature>
<organism evidence="5 6">
    <name type="scientific">Microbacterium maritypicum</name>
    <name type="common">Microbacterium liquefaciens</name>
    <dbReference type="NCBI Taxonomy" id="33918"/>
    <lineage>
        <taxon>Bacteria</taxon>
        <taxon>Bacillati</taxon>
        <taxon>Actinomycetota</taxon>
        <taxon>Actinomycetes</taxon>
        <taxon>Micrococcales</taxon>
        <taxon>Microbacteriaceae</taxon>
        <taxon>Microbacterium</taxon>
    </lineage>
</organism>
<feature type="domain" description="DUF7507" evidence="4">
    <location>
        <begin position="1734"/>
        <end position="1838"/>
    </location>
</feature>
<dbReference type="PANTHER" id="PTHR34819:SF3">
    <property type="entry name" value="CELL SURFACE PROTEIN"/>
    <property type="match status" value="1"/>
</dbReference>
<keyword evidence="2" id="KW-0472">Membrane</keyword>
<evidence type="ECO:0000313" key="5">
    <source>
        <dbReference type="EMBL" id="KAB1885923.1"/>
    </source>
</evidence>
<feature type="region of interest" description="Disordered" evidence="1">
    <location>
        <begin position="1822"/>
        <end position="1841"/>
    </location>
</feature>
<feature type="region of interest" description="Disordered" evidence="1">
    <location>
        <begin position="1231"/>
        <end position="1260"/>
    </location>
</feature>
<dbReference type="InterPro" id="IPR047589">
    <property type="entry name" value="DUF11_rpt"/>
</dbReference>
<evidence type="ECO:0000259" key="4">
    <source>
        <dbReference type="Pfam" id="PF24346"/>
    </source>
</evidence>
<name>A0AAD3ZYY8_MICMQ</name>
<feature type="domain" description="DUF7507" evidence="4">
    <location>
        <begin position="1615"/>
        <end position="1721"/>
    </location>
</feature>
<proteinExistence type="predicted"/>
<feature type="region of interest" description="Disordered" evidence="1">
    <location>
        <begin position="1348"/>
        <end position="1373"/>
    </location>
</feature>
<dbReference type="Pfam" id="PF24346">
    <property type="entry name" value="DUF7507"/>
    <property type="match status" value="13"/>
</dbReference>
<dbReference type="InterPro" id="IPR055354">
    <property type="entry name" value="DUF7507"/>
</dbReference>
<dbReference type="PANTHER" id="PTHR34819">
    <property type="entry name" value="LARGE CYSTEINE-RICH PERIPLASMIC PROTEIN OMCB"/>
    <property type="match status" value="1"/>
</dbReference>
<feature type="domain" description="DUF7507" evidence="4">
    <location>
        <begin position="1264"/>
        <end position="1368"/>
    </location>
</feature>
<feature type="region of interest" description="Disordered" evidence="1">
    <location>
        <begin position="646"/>
        <end position="667"/>
    </location>
</feature>
<feature type="domain" description="DUF7507" evidence="4">
    <location>
        <begin position="1498"/>
        <end position="1602"/>
    </location>
</feature>
<evidence type="ECO:0000259" key="3">
    <source>
        <dbReference type="Pfam" id="PF20009"/>
    </source>
</evidence>
<feature type="domain" description="DUF7507" evidence="4">
    <location>
        <begin position="794"/>
        <end position="898"/>
    </location>
</feature>
<feature type="domain" description="DUF7507" evidence="4">
    <location>
        <begin position="442"/>
        <end position="541"/>
    </location>
</feature>
<feature type="compositionally biased region" description="Low complexity" evidence="1">
    <location>
        <begin position="1941"/>
        <end position="1951"/>
    </location>
</feature>
<feature type="region of interest" description="Disordered" evidence="1">
    <location>
        <begin position="1117"/>
        <end position="1146"/>
    </location>
</feature>
<feature type="compositionally biased region" description="Low complexity" evidence="1">
    <location>
        <begin position="1822"/>
        <end position="1832"/>
    </location>
</feature>
<feature type="domain" description="DUF7507" evidence="4">
    <location>
        <begin position="677"/>
        <end position="781"/>
    </location>
</feature>
<protein>
    <recommendedName>
        <fullName evidence="7">Gram-positive cocci surface proteins LPxTG domain-containing protein</fullName>
    </recommendedName>
</protein>
<feature type="region of interest" description="Disordered" evidence="1">
    <location>
        <begin position="1703"/>
        <end position="1731"/>
    </location>
</feature>
<feature type="domain" description="DUF7507" evidence="4">
    <location>
        <begin position="560"/>
        <end position="664"/>
    </location>
</feature>
<evidence type="ECO:0000256" key="1">
    <source>
        <dbReference type="SAM" id="MobiDB-lite"/>
    </source>
</evidence>
<evidence type="ECO:0000313" key="6">
    <source>
        <dbReference type="Proteomes" id="UP000436027"/>
    </source>
</evidence>
<dbReference type="RefSeq" id="WP_151485591.1">
    <property type="nucleotide sequence ID" value="NZ_BAAAIN010000002.1"/>
</dbReference>
<feature type="transmembrane region" description="Helical" evidence="2">
    <location>
        <begin position="1971"/>
        <end position="1996"/>
    </location>
</feature>
<dbReference type="InterPro" id="IPR045474">
    <property type="entry name" value="GEVED"/>
</dbReference>
<accession>A0AAD3ZYY8</accession>
<evidence type="ECO:0000256" key="2">
    <source>
        <dbReference type="SAM" id="Phobius"/>
    </source>
</evidence>
<feature type="region of interest" description="Disordered" evidence="1">
    <location>
        <begin position="1941"/>
        <end position="1963"/>
    </location>
</feature>